<sequence length="259" mass="27985">MSIGPLIKDLREAAELSQSKLADILCDLSQRPTVTRETVSRWENGKRNPTFWLPFLSEALNVPLSVLESGEVKRRTFVVGATLGALSPLVPTVTRDTASEIVSSIAGGDSSPLATVQTSHETDLLISHFASQDSGSVRRLVRWLDEGSAVLRVNACGIIAKTEKLDLIDSASHALRRDADMRALYLSAVSKRVGESPQALIRELYNPKDAGARWCSAMLLRDTPGKVTTSALLAALRSEPVSENIRTIGLILNGVDPCI</sequence>
<feature type="domain" description="HTH cro/C1-type" evidence="1">
    <location>
        <begin position="7"/>
        <end position="67"/>
    </location>
</feature>
<reference evidence="3" key="1">
    <citation type="journal article" date="2019" name="Int. J. Syst. Evol. Microbiol.">
        <title>The Global Catalogue of Microorganisms (GCM) 10K type strain sequencing project: providing services to taxonomists for standard genome sequencing and annotation.</title>
        <authorList>
            <consortium name="The Broad Institute Genomics Platform"/>
            <consortium name="The Broad Institute Genome Sequencing Center for Infectious Disease"/>
            <person name="Wu L."/>
            <person name="Ma J."/>
        </authorList>
    </citation>
    <scope>NUCLEOTIDE SEQUENCE [LARGE SCALE GENOMIC DNA]</scope>
    <source>
        <strain evidence="3">JCM 17388</strain>
    </source>
</reference>
<evidence type="ECO:0000259" key="1">
    <source>
        <dbReference type="PROSITE" id="PS50943"/>
    </source>
</evidence>
<dbReference type="InterPro" id="IPR001387">
    <property type="entry name" value="Cro/C1-type_HTH"/>
</dbReference>
<dbReference type="EMBL" id="BAABAQ010000012">
    <property type="protein sequence ID" value="GAA4201975.1"/>
    <property type="molecule type" value="Genomic_DNA"/>
</dbReference>
<dbReference type="Pfam" id="PF01381">
    <property type="entry name" value="HTH_3"/>
    <property type="match status" value="1"/>
</dbReference>
<dbReference type="CDD" id="cd00093">
    <property type="entry name" value="HTH_XRE"/>
    <property type="match status" value="1"/>
</dbReference>
<proteinExistence type="predicted"/>
<name>A0ABP8BAJ4_9ACTN</name>
<gene>
    <name evidence="2" type="ORF">GCM10022252_57430</name>
</gene>
<organism evidence="2 3">
    <name type="scientific">Streptosporangium oxazolinicum</name>
    <dbReference type="NCBI Taxonomy" id="909287"/>
    <lineage>
        <taxon>Bacteria</taxon>
        <taxon>Bacillati</taxon>
        <taxon>Actinomycetota</taxon>
        <taxon>Actinomycetes</taxon>
        <taxon>Streptosporangiales</taxon>
        <taxon>Streptosporangiaceae</taxon>
        <taxon>Streptosporangium</taxon>
    </lineage>
</organism>
<dbReference type="Proteomes" id="UP001501251">
    <property type="component" value="Unassembled WGS sequence"/>
</dbReference>
<evidence type="ECO:0000313" key="3">
    <source>
        <dbReference type="Proteomes" id="UP001501251"/>
    </source>
</evidence>
<dbReference type="InterPro" id="IPR010982">
    <property type="entry name" value="Lambda_DNA-bd_dom_sf"/>
</dbReference>
<dbReference type="Gene3D" id="1.10.260.40">
    <property type="entry name" value="lambda repressor-like DNA-binding domains"/>
    <property type="match status" value="1"/>
</dbReference>
<keyword evidence="3" id="KW-1185">Reference proteome</keyword>
<comment type="caution">
    <text evidence="2">The sequence shown here is derived from an EMBL/GenBank/DDBJ whole genome shotgun (WGS) entry which is preliminary data.</text>
</comment>
<dbReference type="RefSeq" id="WP_344921219.1">
    <property type="nucleotide sequence ID" value="NZ_BAABAQ010000012.1"/>
</dbReference>
<evidence type="ECO:0000313" key="2">
    <source>
        <dbReference type="EMBL" id="GAA4201975.1"/>
    </source>
</evidence>
<dbReference type="SMART" id="SM00530">
    <property type="entry name" value="HTH_XRE"/>
    <property type="match status" value="1"/>
</dbReference>
<protein>
    <recommendedName>
        <fullName evidence="1">HTH cro/C1-type domain-containing protein</fullName>
    </recommendedName>
</protein>
<dbReference type="PROSITE" id="PS50943">
    <property type="entry name" value="HTH_CROC1"/>
    <property type="match status" value="1"/>
</dbReference>
<dbReference type="SUPFAM" id="SSF47413">
    <property type="entry name" value="lambda repressor-like DNA-binding domains"/>
    <property type="match status" value="1"/>
</dbReference>
<accession>A0ABP8BAJ4</accession>